<dbReference type="VEuPathDB" id="FungiDB:SPPG_02433"/>
<protein>
    <submittedName>
        <fullName evidence="1">Uncharacterized protein</fullName>
    </submittedName>
</protein>
<evidence type="ECO:0000313" key="2">
    <source>
        <dbReference type="Proteomes" id="UP000053201"/>
    </source>
</evidence>
<dbReference type="Proteomes" id="UP000053201">
    <property type="component" value="Unassembled WGS sequence"/>
</dbReference>
<sequence length="235" mass="25616">MKVLLCQQLSSQSVSRRASIKDSTTDTMQLKNAVLSIFLLLSCSLVNSTPVYRRHELVDLAVKVTGQARFLWVAHVATTGDYAIAVGSDNWDLANAIKPKALEIAPKMANFLGSFYPDADVGTFEKLFAEHIVLLSKITDETKAGNTEKVKELYKTLLDGTKKLSAVVESFNPPAYPKDKIFALLKEHEDLAIGAAGAIIEHRNEEGYGLATKALEQSQVIADGLAAGIYQKLGY</sequence>
<evidence type="ECO:0000313" key="1">
    <source>
        <dbReference type="EMBL" id="KND01926.1"/>
    </source>
</evidence>
<gene>
    <name evidence="1" type="ORF">SPPG_02433</name>
</gene>
<dbReference type="OrthoDB" id="2127212at2759"/>
<organism evidence="1 2">
    <name type="scientific">Spizellomyces punctatus (strain DAOM BR117)</name>
    <dbReference type="NCBI Taxonomy" id="645134"/>
    <lineage>
        <taxon>Eukaryota</taxon>
        <taxon>Fungi</taxon>
        <taxon>Fungi incertae sedis</taxon>
        <taxon>Chytridiomycota</taxon>
        <taxon>Chytridiomycota incertae sedis</taxon>
        <taxon>Chytridiomycetes</taxon>
        <taxon>Spizellomycetales</taxon>
        <taxon>Spizellomycetaceae</taxon>
        <taxon>Spizellomyces</taxon>
    </lineage>
</organism>
<reference evidence="1 2" key="1">
    <citation type="submission" date="2009-08" db="EMBL/GenBank/DDBJ databases">
        <title>The Genome Sequence of Spizellomyces punctatus strain DAOM BR117.</title>
        <authorList>
            <consortium name="The Broad Institute Genome Sequencing Platform"/>
            <person name="Russ C."/>
            <person name="Cuomo C."/>
            <person name="Shea T."/>
            <person name="Young S.K."/>
            <person name="Zeng Q."/>
            <person name="Koehrsen M."/>
            <person name="Haas B."/>
            <person name="Borodovsky M."/>
            <person name="Guigo R."/>
            <person name="Alvarado L."/>
            <person name="Berlin A."/>
            <person name="Bochicchio J."/>
            <person name="Borenstein D."/>
            <person name="Chapman S."/>
            <person name="Chen Z."/>
            <person name="Engels R."/>
            <person name="Freedman E."/>
            <person name="Gellesch M."/>
            <person name="Goldberg J."/>
            <person name="Griggs A."/>
            <person name="Gujja S."/>
            <person name="Heiman D."/>
            <person name="Hepburn T."/>
            <person name="Howarth C."/>
            <person name="Jen D."/>
            <person name="Larson L."/>
            <person name="Lewis B."/>
            <person name="Mehta T."/>
            <person name="Park D."/>
            <person name="Pearson M."/>
            <person name="Roberts A."/>
            <person name="Saif S."/>
            <person name="Shenoy N."/>
            <person name="Sisk P."/>
            <person name="Stolte C."/>
            <person name="Sykes S."/>
            <person name="Thomson T."/>
            <person name="Walk T."/>
            <person name="White J."/>
            <person name="Yandava C."/>
            <person name="Burger G."/>
            <person name="Gray M.W."/>
            <person name="Holland P.W.H."/>
            <person name="King N."/>
            <person name="Lang F.B.F."/>
            <person name="Roger A.J."/>
            <person name="Ruiz-Trillo I."/>
            <person name="Lander E."/>
            <person name="Nusbaum C."/>
        </authorList>
    </citation>
    <scope>NUCLEOTIDE SEQUENCE [LARGE SCALE GENOMIC DNA]</scope>
    <source>
        <strain evidence="1 2">DAOM BR117</strain>
    </source>
</reference>
<dbReference type="EMBL" id="KQ257453">
    <property type="protein sequence ID" value="KND01926.1"/>
    <property type="molecule type" value="Genomic_DNA"/>
</dbReference>
<dbReference type="InParanoid" id="A0A0L0HKD6"/>
<dbReference type="RefSeq" id="XP_016609965.1">
    <property type="nucleotide sequence ID" value="XM_016750723.1"/>
</dbReference>
<keyword evidence="2" id="KW-1185">Reference proteome</keyword>
<name>A0A0L0HKD6_SPIPD</name>
<dbReference type="GeneID" id="27686019"/>
<dbReference type="AlphaFoldDB" id="A0A0L0HKD6"/>
<proteinExistence type="predicted"/>
<accession>A0A0L0HKD6</accession>